<sequence>MISASRLAGLTLCGFLAVGLVGCSSAVPDEPEQVASGTSDDWTPVTIEHALSTTTIDDRPERVATVAWANHEIPLALGVVPVGMAASTWGDDDGDGVHPWVEERLEELDAQTPVLFDETDGIDFEAVANTRPDVILAGYSGLSQEDYDTLSKIAPVVAYPEAPWATPWRETVEINSKALGMADEGAQLIADIEAGIADAVAEHPELEGATAMMVTHVDVNDLSEISFYSAHDTRSKFFEDLGMEVPASLEELSAGSDSFSGSLSAERADVFEDVDIFVTYGGQDLIDALEADPLLSQLPAVENGAIVTLPGDSPLGTVANPTALQVSSMVDDYVELLAEAARASAGE</sequence>
<proteinExistence type="inferred from homology"/>
<feature type="domain" description="Fe/B12 periplasmic-binding" evidence="6">
    <location>
        <begin position="62"/>
        <end position="341"/>
    </location>
</feature>
<feature type="chain" id="PRO_5045903263" evidence="5">
    <location>
        <begin position="27"/>
        <end position="347"/>
    </location>
</feature>
<evidence type="ECO:0000256" key="4">
    <source>
        <dbReference type="ARBA" id="ARBA00022729"/>
    </source>
</evidence>
<dbReference type="PANTHER" id="PTHR30532">
    <property type="entry name" value="IRON III DICITRATE-BINDING PERIPLASMIC PROTEIN"/>
    <property type="match status" value="1"/>
</dbReference>
<reference evidence="8" key="1">
    <citation type="journal article" date="2019" name="Int. J. Syst. Evol. Microbiol.">
        <title>The Global Catalogue of Microorganisms (GCM) 10K type strain sequencing project: providing services to taxonomists for standard genome sequencing and annotation.</title>
        <authorList>
            <consortium name="The Broad Institute Genomics Platform"/>
            <consortium name="The Broad Institute Genome Sequencing Center for Infectious Disease"/>
            <person name="Wu L."/>
            <person name="Ma J."/>
        </authorList>
    </citation>
    <scope>NUCLEOTIDE SEQUENCE [LARGE SCALE GENOMIC DNA]</scope>
    <source>
        <strain evidence="8">JCM 17810</strain>
    </source>
</reference>
<dbReference type="PANTHER" id="PTHR30532:SF24">
    <property type="entry name" value="FERRIC ENTEROBACTIN-BINDING PERIPLASMIC PROTEIN FEPB"/>
    <property type="match status" value="1"/>
</dbReference>
<keyword evidence="4 5" id="KW-0732">Signal</keyword>
<dbReference type="Pfam" id="PF01497">
    <property type="entry name" value="Peripla_BP_2"/>
    <property type="match status" value="1"/>
</dbReference>
<protein>
    <submittedName>
        <fullName evidence="7">Iron-siderophore ABC transporter substrate-binding protein</fullName>
    </submittedName>
</protein>
<name>A0ABP8LQQ9_9MICO</name>
<dbReference type="Proteomes" id="UP001500622">
    <property type="component" value="Unassembled WGS sequence"/>
</dbReference>
<organism evidence="7 8">
    <name type="scientific">Georgenia halophila</name>
    <dbReference type="NCBI Taxonomy" id="620889"/>
    <lineage>
        <taxon>Bacteria</taxon>
        <taxon>Bacillati</taxon>
        <taxon>Actinomycetota</taxon>
        <taxon>Actinomycetes</taxon>
        <taxon>Micrococcales</taxon>
        <taxon>Bogoriellaceae</taxon>
        <taxon>Georgenia</taxon>
    </lineage>
</organism>
<gene>
    <name evidence="7" type="ORF">GCM10023169_41750</name>
</gene>
<dbReference type="PROSITE" id="PS51257">
    <property type="entry name" value="PROKAR_LIPOPROTEIN"/>
    <property type="match status" value="1"/>
</dbReference>
<dbReference type="PROSITE" id="PS50983">
    <property type="entry name" value="FE_B12_PBP"/>
    <property type="match status" value="1"/>
</dbReference>
<comment type="similarity">
    <text evidence="2">Belongs to the bacterial solute-binding protein 8 family.</text>
</comment>
<evidence type="ECO:0000313" key="8">
    <source>
        <dbReference type="Proteomes" id="UP001500622"/>
    </source>
</evidence>
<evidence type="ECO:0000259" key="6">
    <source>
        <dbReference type="PROSITE" id="PS50983"/>
    </source>
</evidence>
<evidence type="ECO:0000256" key="1">
    <source>
        <dbReference type="ARBA" id="ARBA00004196"/>
    </source>
</evidence>
<keyword evidence="8" id="KW-1185">Reference proteome</keyword>
<comment type="caution">
    <text evidence="7">The sequence shown here is derived from an EMBL/GenBank/DDBJ whole genome shotgun (WGS) entry which is preliminary data.</text>
</comment>
<evidence type="ECO:0000313" key="7">
    <source>
        <dbReference type="EMBL" id="GAA4434298.1"/>
    </source>
</evidence>
<comment type="subcellular location">
    <subcellularLocation>
        <location evidence="1">Cell envelope</location>
    </subcellularLocation>
</comment>
<evidence type="ECO:0000256" key="3">
    <source>
        <dbReference type="ARBA" id="ARBA00022448"/>
    </source>
</evidence>
<dbReference type="EMBL" id="BAABGN010000028">
    <property type="protein sequence ID" value="GAA4434298.1"/>
    <property type="molecule type" value="Genomic_DNA"/>
</dbReference>
<evidence type="ECO:0000256" key="2">
    <source>
        <dbReference type="ARBA" id="ARBA00008814"/>
    </source>
</evidence>
<evidence type="ECO:0000256" key="5">
    <source>
        <dbReference type="SAM" id="SignalP"/>
    </source>
</evidence>
<accession>A0ABP8LQQ9</accession>
<dbReference type="SUPFAM" id="SSF53807">
    <property type="entry name" value="Helical backbone' metal receptor"/>
    <property type="match status" value="1"/>
</dbReference>
<dbReference type="Gene3D" id="3.40.50.1980">
    <property type="entry name" value="Nitrogenase molybdenum iron protein domain"/>
    <property type="match status" value="2"/>
</dbReference>
<dbReference type="InterPro" id="IPR002491">
    <property type="entry name" value="ABC_transptr_periplasmic_BD"/>
</dbReference>
<dbReference type="InterPro" id="IPR051313">
    <property type="entry name" value="Bact_iron-sidero_bind"/>
</dbReference>
<keyword evidence="3" id="KW-0813">Transport</keyword>
<dbReference type="RefSeq" id="WP_345219223.1">
    <property type="nucleotide sequence ID" value="NZ_BAABGN010000028.1"/>
</dbReference>
<dbReference type="CDD" id="cd01146">
    <property type="entry name" value="FhuD"/>
    <property type="match status" value="1"/>
</dbReference>
<feature type="signal peptide" evidence="5">
    <location>
        <begin position="1"/>
        <end position="26"/>
    </location>
</feature>